<dbReference type="GeneID" id="78084719"/>
<feature type="domain" description="DUF1468" evidence="2">
    <location>
        <begin position="9"/>
        <end position="143"/>
    </location>
</feature>
<proteinExistence type="predicted"/>
<organism evidence="3 4">
    <name type="scientific">Bilophila wadsworthia (strain 3_1_6)</name>
    <dbReference type="NCBI Taxonomy" id="563192"/>
    <lineage>
        <taxon>Bacteria</taxon>
        <taxon>Pseudomonadati</taxon>
        <taxon>Thermodesulfobacteriota</taxon>
        <taxon>Desulfovibrionia</taxon>
        <taxon>Desulfovibrionales</taxon>
        <taxon>Desulfovibrionaceae</taxon>
        <taxon>Bilophila</taxon>
    </lineage>
</organism>
<dbReference type="OrthoDB" id="10011136at2"/>
<gene>
    <name evidence="3" type="ORF">HMPREF0179_02892</name>
</gene>
<dbReference type="InterPro" id="IPR009936">
    <property type="entry name" value="DUF1468"/>
</dbReference>
<dbReference type="RefSeq" id="WP_005029079.1">
    <property type="nucleotide sequence ID" value="NZ_KE150238.1"/>
</dbReference>
<feature type="transmembrane region" description="Helical" evidence="1">
    <location>
        <begin position="72"/>
        <end position="90"/>
    </location>
</feature>
<evidence type="ECO:0000313" key="4">
    <source>
        <dbReference type="Proteomes" id="UP000006034"/>
    </source>
</evidence>
<keyword evidence="1" id="KW-1133">Transmembrane helix</keyword>
<keyword evidence="1" id="KW-0472">Membrane</keyword>
<feature type="transmembrane region" description="Helical" evidence="1">
    <location>
        <begin position="96"/>
        <end position="113"/>
    </location>
</feature>
<accession>E5Y9H7</accession>
<reference evidence="3 4" key="1">
    <citation type="submission" date="2010-10" db="EMBL/GenBank/DDBJ databases">
        <authorList>
            <consortium name="The Broad Institute Genome Sequencing Platform"/>
            <person name="Ward D."/>
            <person name="Earl A."/>
            <person name="Feldgarden M."/>
            <person name="Young S.K."/>
            <person name="Gargeya S."/>
            <person name="Zeng Q."/>
            <person name="Alvarado L."/>
            <person name="Berlin A."/>
            <person name="Bochicchio J."/>
            <person name="Chapman S.B."/>
            <person name="Chen Z."/>
            <person name="Freedman E."/>
            <person name="Gellesch M."/>
            <person name="Goldberg J."/>
            <person name="Griggs A."/>
            <person name="Gujja S."/>
            <person name="Heilman E."/>
            <person name="Heiman D."/>
            <person name="Howarth C."/>
            <person name="Mehta T."/>
            <person name="Neiman D."/>
            <person name="Pearson M."/>
            <person name="Roberts A."/>
            <person name="Saif S."/>
            <person name="Shea T."/>
            <person name="Shenoy N."/>
            <person name="Sisk P."/>
            <person name="Stolte C."/>
            <person name="Sykes S."/>
            <person name="White J."/>
            <person name="Yandava C."/>
            <person name="Allen-Vercoe E."/>
            <person name="Sibley C."/>
            <person name="Ambrose C.E."/>
            <person name="Strauss J."/>
            <person name="Daigneault M."/>
            <person name="Haas B."/>
            <person name="Nusbaum C."/>
            <person name="Birren B."/>
        </authorList>
    </citation>
    <scope>NUCLEOTIDE SEQUENCE [LARGE SCALE GENOMIC DNA]</scope>
    <source>
        <strain evidence="3 4">3_1_6</strain>
    </source>
</reference>
<comment type="caution">
    <text evidence="3">The sequence shown here is derived from an EMBL/GenBank/DDBJ whole genome shotgun (WGS) entry which is preliminary data.</text>
</comment>
<feature type="transmembrane region" description="Helical" evidence="1">
    <location>
        <begin position="43"/>
        <end position="60"/>
    </location>
</feature>
<dbReference type="EMBL" id="ADCP02000001">
    <property type="protein sequence ID" value="EFV43369.1"/>
    <property type="molecule type" value="Genomic_DNA"/>
</dbReference>
<evidence type="ECO:0000259" key="2">
    <source>
        <dbReference type="Pfam" id="PF07331"/>
    </source>
</evidence>
<dbReference type="AlphaFoldDB" id="E5Y9H7"/>
<dbReference type="STRING" id="563192.HMPREF0179_02892"/>
<protein>
    <recommendedName>
        <fullName evidence="2">DUF1468 domain-containing protein</fullName>
    </recommendedName>
</protein>
<evidence type="ECO:0000313" key="3">
    <source>
        <dbReference type="EMBL" id="EFV43369.1"/>
    </source>
</evidence>
<dbReference type="Proteomes" id="UP000006034">
    <property type="component" value="Unassembled WGS sequence"/>
</dbReference>
<keyword evidence="4" id="KW-1185">Reference proteome</keyword>
<keyword evidence="1" id="KW-0812">Transmembrane</keyword>
<sequence>MKIARENLISGLVVIALGLVFLSQAFGLEQANATEGIHPMDYPKALTWLFIAVGCCIVLVPSHRRSDSDIPLFSARTAAVSGILVAYALLLDHMGFGVTSFLAACGIGYAMGWRKLPSLLLSNLCGTAVIWSLCWYVLKLPLPMGILF</sequence>
<evidence type="ECO:0000256" key="1">
    <source>
        <dbReference type="SAM" id="Phobius"/>
    </source>
</evidence>
<feature type="transmembrane region" description="Helical" evidence="1">
    <location>
        <begin position="120"/>
        <end position="138"/>
    </location>
</feature>
<name>E5Y9H7_BILW3</name>
<reference evidence="3 4" key="2">
    <citation type="submission" date="2013-04" db="EMBL/GenBank/DDBJ databases">
        <title>The Genome Sequence of Bilophila wadsworthia 3_1_6.</title>
        <authorList>
            <consortium name="The Broad Institute Genomics Platform"/>
            <person name="Earl A."/>
            <person name="Ward D."/>
            <person name="Feldgarden M."/>
            <person name="Gevers D."/>
            <person name="Sibley C."/>
            <person name="Strauss J."/>
            <person name="Allen-Vercoe E."/>
            <person name="Walker B."/>
            <person name="Young S."/>
            <person name="Zeng Q."/>
            <person name="Gargeya S."/>
            <person name="Fitzgerald M."/>
            <person name="Haas B."/>
            <person name="Abouelleil A."/>
            <person name="Allen A.W."/>
            <person name="Alvarado L."/>
            <person name="Arachchi H.M."/>
            <person name="Berlin A.M."/>
            <person name="Chapman S.B."/>
            <person name="Gainer-Dewar J."/>
            <person name="Goldberg J."/>
            <person name="Griggs A."/>
            <person name="Gujja S."/>
            <person name="Hansen M."/>
            <person name="Howarth C."/>
            <person name="Imamovic A."/>
            <person name="Ireland A."/>
            <person name="Larimer J."/>
            <person name="McCowan C."/>
            <person name="Murphy C."/>
            <person name="Pearson M."/>
            <person name="Poon T.W."/>
            <person name="Priest M."/>
            <person name="Roberts A."/>
            <person name="Saif S."/>
            <person name="Shea T."/>
            <person name="Sisk P."/>
            <person name="Sykes S."/>
            <person name="Wortman J."/>
            <person name="Nusbaum C."/>
            <person name="Birren B."/>
        </authorList>
    </citation>
    <scope>NUCLEOTIDE SEQUENCE [LARGE SCALE GENOMIC DNA]</scope>
    <source>
        <strain evidence="3 4">3_1_6</strain>
    </source>
</reference>
<dbReference type="HOGENOM" id="CLU_1755298_0_0_7"/>
<dbReference type="Pfam" id="PF07331">
    <property type="entry name" value="TctB"/>
    <property type="match status" value="1"/>
</dbReference>